<dbReference type="CDD" id="cd04765">
    <property type="entry name" value="HTH_MlrA-like_sg2"/>
    <property type="match status" value="1"/>
</dbReference>
<gene>
    <name evidence="3" type="ORF">AMJ44_08865</name>
</gene>
<dbReference type="InterPro" id="IPR009061">
    <property type="entry name" value="DNA-bd_dom_put_sf"/>
</dbReference>
<dbReference type="Pfam" id="PF13411">
    <property type="entry name" value="MerR_1"/>
    <property type="match status" value="1"/>
</dbReference>
<dbReference type="SMART" id="SM00422">
    <property type="entry name" value="HTH_MERR"/>
    <property type="match status" value="1"/>
</dbReference>
<comment type="caution">
    <text evidence="3">The sequence shown here is derived from an EMBL/GenBank/DDBJ whole genome shotgun (WGS) entry which is preliminary data.</text>
</comment>
<feature type="domain" description="HTH merR-type" evidence="2">
    <location>
        <begin position="15"/>
        <end position="85"/>
    </location>
</feature>
<dbReference type="InterPro" id="IPR000551">
    <property type="entry name" value="MerR-type_HTH_dom"/>
</dbReference>
<protein>
    <recommendedName>
        <fullName evidence="2">HTH merR-type domain-containing protein</fullName>
    </recommendedName>
</protein>
<proteinExistence type="predicted"/>
<name>A0A0S7XVD8_UNCSA</name>
<dbReference type="GO" id="GO:0003700">
    <property type="term" value="F:DNA-binding transcription factor activity"/>
    <property type="evidence" value="ECO:0007669"/>
    <property type="project" value="InterPro"/>
</dbReference>
<keyword evidence="1" id="KW-0238">DNA-binding</keyword>
<dbReference type="GO" id="GO:0003677">
    <property type="term" value="F:DNA binding"/>
    <property type="evidence" value="ECO:0007669"/>
    <property type="project" value="UniProtKB-KW"/>
</dbReference>
<dbReference type="PANTHER" id="PTHR30204">
    <property type="entry name" value="REDOX-CYCLING DRUG-SENSING TRANSCRIPTIONAL ACTIVATOR SOXR"/>
    <property type="match status" value="1"/>
</dbReference>
<dbReference type="EMBL" id="LIZX01000089">
    <property type="protein sequence ID" value="KPJ66155.1"/>
    <property type="molecule type" value="Genomic_DNA"/>
</dbReference>
<evidence type="ECO:0000259" key="2">
    <source>
        <dbReference type="PROSITE" id="PS50937"/>
    </source>
</evidence>
<reference evidence="3 4" key="1">
    <citation type="journal article" date="2015" name="Microbiome">
        <title>Genomic resolution of linkages in carbon, nitrogen, and sulfur cycling among widespread estuary sediment bacteria.</title>
        <authorList>
            <person name="Baker B.J."/>
            <person name="Lazar C.S."/>
            <person name="Teske A.P."/>
            <person name="Dick G.J."/>
        </authorList>
    </citation>
    <scope>NUCLEOTIDE SEQUENCE [LARGE SCALE GENOMIC DNA]</scope>
    <source>
        <strain evidence="3">DG_54_3</strain>
    </source>
</reference>
<dbReference type="PANTHER" id="PTHR30204:SF15">
    <property type="entry name" value="BLL5018 PROTEIN"/>
    <property type="match status" value="1"/>
</dbReference>
<accession>A0A0S7XVD8</accession>
<dbReference type="Gene3D" id="1.10.1660.10">
    <property type="match status" value="1"/>
</dbReference>
<sequence length="122" mass="14405">MRSKNSTIKPDSKLYYTISEVADMTGLKPYVLRFWEKEFPFLKPKKNRAGNRSYQQKDIDLINQIKHLLYDEGYTIEGAKSKLKMLRFEDDEAKLVAEKMRFKNLLIEVRKELSALLKILSD</sequence>
<dbReference type="PROSITE" id="PS50937">
    <property type="entry name" value="HTH_MERR_2"/>
    <property type="match status" value="1"/>
</dbReference>
<dbReference type="InterPro" id="IPR047057">
    <property type="entry name" value="MerR_fam"/>
</dbReference>
<dbReference type="SUPFAM" id="SSF46955">
    <property type="entry name" value="Putative DNA-binding domain"/>
    <property type="match status" value="1"/>
</dbReference>
<evidence type="ECO:0000313" key="4">
    <source>
        <dbReference type="Proteomes" id="UP000051861"/>
    </source>
</evidence>
<dbReference type="Proteomes" id="UP000051861">
    <property type="component" value="Unassembled WGS sequence"/>
</dbReference>
<evidence type="ECO:0000313" key="3">
    <source>
        <dbReference type="EMBL" id="KPJ66155.1"/>
    </source>
</evidence>
<evidence type="ECO:0000256" key="1">
    <source>
        <dbReference type="ARBA" id="ARBA00023125"/>
    </source>
</evidence>
<dbReference type="AlphaFoldDB" id="A0A0S7XVD8"/>
<organism evidence="3 4">
    <name type="scientific">candidate division WOR-1 bacterium DG_54_3</name>
    <dbReference type="NCBI Taxonomy" id="1703775"/>
    <lineage>
        <taxon>Bacteria</taxon>
        <taxon>Bacillati</taxon>
        <taxon>Saganbacteria</taxon>
    </lineage>
</organism>